<sequence>MEQRVNQQMTSSTHVARAREMGFTDETIRAALTRHYNLCQEFFPTAQHL</sequence>
<reference evidence="1" key="2">
    <citation type="submission" date="2025-08" db="UniProtKB">
        <authorList>
            <consortium name="Ensembl"/>
        </authorList>
    </citation>
    <scope>IDENTIFICATION</scope>
</reference>
<organism evidence="1 2">
    <name type="scientific">Ciona savignyi</name>
    <name type="common">Pacific transparent sea squirt</name>
    <dbReference type="NCBI Taxonomy" id="51511"/>
    <lineage>
        <taxon>Eukaryota</taxon>
        <taxon>Metazoa</taxon>
        <taxon>Chordata</taxon>
        <taxon>Tunicata</taxon>
        <taxon>Ascidiacea</taxon>
        <taxon>Phlebobranchia</taxon>
        <taxon>Cionidae</taxon>
        <taxon>Ciona</taxon>
    </lineage>
</organism>
<reference evidence="2" key="1">
    <citation type="submission" date="2003-08" db="EMBL/GenBank/DDBJ databases">
        <authorList>
            <person name="Birren B."/>
            <person name="Nusbaum C."/>
            <person name="Abebe A."/>
            <person name="Abouelleil A."/>
            <person name="Adekoya E."/>
            <person name="Ait-zahra M."/>
            <person name="Allen N."/>
            <person name="Allen T."/>
            <person name="An P."/>
            <person name="Anderson M."/>
            <person name="Anderson S."/>
            <person name="Arachchi H."/>
            <person name="Armbruster J."/>
            <person name="Bachantsang P."/>
            <person name="Baldwin J."/>
            <person name="Barry A."/>
            <person name="Bayul T."/>
            <person name="Blitshsteyn B."/>
            <person name="Bloom T."/>
            <person name="Blye J."/>
            <person name="Boguslavskiy L."/>
            <person name="Borowsky M."/>
            <person name="Boukhgalter B."/>
            <person name="Brunache A."/>
            <person name="Butler J."/>
            <person name="Calixte N."/>
            <person name="Calvo S."/>
            <person name="Camarata J."/>
            <person name="Campo K."/>
            <person name="Chang J."/>
            <person name="Cheshatsang Y."/>
            <person name="Citroen M."/>
            <person name="Collymore A."/>
            <person name="Considine T."/>
            <person name="Cook A."/>
            <person name="Cooke P."/>
            <person name="Corum B."/>
            <person name="Cuomo C."/>
            <person name="David R."/>
            <person name="Dawoe T."/>
            <person name="Degray S."/>
            <person name="Dodge S."/>
            <person name="Dooley K."/>
            <person name="Dorje P."/>
            <person name="Dorjee K."/>
            <person name="Dorris L."/>
            <person name="Duffey N."/>
            <person name="Dupes A."/>
            <person name="Elkins T."/>
            <person name="Engels R."/>
            <person name="Erickson J."/>
            <person name="Farina A."/>
            <person name="Faro S."/>
            <person name="Ferreira P."/>
            <person name="Fischer H."/>
            <person name="Fitzgerald M."/>
            <person name="Foley K."/>
            <person name="Gage D."/>
            <person name="Galagan J."/>
            <person name="Gearin G."/>
            <person name="Gnerre S."/>
            <person name="Gnirke A."/>
            <person name="Goyette A."/>
            <person name="Graham J."/>
            <person name="Grandbois E."/>
            <person name="Gyaltsen K."/>
            <person name="Hafez N."/>
            <person name="Hagopian D."/>
            <person name="Hagos B."/>
            <person name="Hall J."/>
            <person name="Hatcher B."/>
            <person name="Heller A."/>
            <person name="Higgins H."/>
            <person name="Honan T."/>
            <person name="Horn A."/>
            <person name="Houde N."/>
            <person name="Hughes L."/>
            <person name="Hulme W."/>
            <person name="Husby E."/>
            <person name="Iliev I."/>
            <person name="Jaffe D."/>
            <person name="Jones C."/>
            <person name="Kamal M."/>
            <person name="Kamat A."/>
            <person name="Kamvysselis M."/>
            <person name="Karlsson E."/>
            <person name="Kells C."/>
            <person name="Kieu A."/>
            <person name="Kisner P."/>
            <person name="Kodira C."/>
            <person name="Kulbokas E."/>
            <person name="Labutti K."/>
            <person name="Lama D."/>
            <person name="Landers T."/>
            <person name="Leger J."/>
            <person name="Levine S."/>
            <person name="Lewis D."/>
            <person name="Lewis T."/>
            <person name="Lindblad-toh K."/>
            <person name="Liu X."/>
            <person name="Lokyitsang T."/>
            <person name="Lokyitsang Y."/>
            <person name="Lucien O."/>
            <person name="Lui A."/>
            <person name="Ma L.J."/>
            <person name="Mabbitt R."/>
            <person name="Macdonald J."/>
            <person name="Maclean C."/>
            <person name="Major J."/>
            <person name="Manning J."/>
            <person name="Marabella R."/>
            <person name="Maru K."/>
            <person name="Matthews C."/>
            <person name="Mauceli E."/>
            <person name="Mccarthy M."/>
            <person name="Mcdonough S."/>
            <person name="Mcghee T."/>
            <person name="Meldrim J."/>
            <person name="Meneus L."/>
            <person name="Mesirov J."/>
            <person name="Mihalev A."/>
            <person name="Mihova T."/>
            <person name="Mikkelsen T."/>
            <person name="Mlenga V."/>
            <person name="Moru K."/>
            <person name="Mozes J."/>
            <person name="Mulrain L."/>
            <person name="Munson G."/>
            <person name="Naylor J."/>
            <person name="Newes C."/>
            <person name="Nguyen C."/>
            <person name="Nguyen N."/>
            <person name="Nguyen T."/>
            <person name="Nicol R."/>
            <person name="Nielsen C."/>
            <person name="Nizzari M."/>
            <person name="Norbu C."/>
            <person name="Norbu N."/>
            <person name="O'donnell P."/>
            <person name="Okoawo O."/>
            <person name="O'leary S."/>
            <person name="Omotosho B."/>
            <person name="O'neill K."/>
            <person name="Osman S."/>
            <person name="Parker S."/>
            <person name="Perrin D."/>
            <person name="Phunkhang P."/>
            <person name="Piqani B."/>
            <person name="Purcell S."/>
            <person name="Rachupka T."/>
            <person name="Ramasamy U."/>
            <person name="Rameau R."/>
            <person name="Ray V."/>
            <person name="Raymond C."/>
            <person name="Retta R."/>
            <person name="Richardson S."/>
            <person name="Rise C."/>
            <person name="Rodriguez J."/>
            <person name="Rogers J."/>
            <person name="Rogov P."/>
            <person name="Rutman M."/>
            <person name="Schupbach R."/>
            <person name="Seaman C."/>
            <person name="Settipalli S."/>
            <person name="Sharpe T."/>
            <person name="Sheridan J."/>
            <person name="Sherpa N."/>
            <person name="Shi J."/>
            <person name="Smirnov S."/>
            <person name="Smith C."/>
            <person name="Sougnez C."/>
            <person name="Spencer B."/>
            <person name="Stalker J."/>
            <person name="Stange-thomann N."/>
            <person name="Stavropoulos S."/>
            <person name="Stetson K."/>
            <person name="Stone C."/>
            <person name="Stone S."/>
            <person name="Stubbs M."/>
            <person name="Talamas J."/>
            <person name="Tchuinga P."/>
            <person name="Tenzing P."/>
            <person name="Tesfaye S."/>
            <person name="Theodore J."/>
            <person name="Thoulutsang Y."/>
            <person name="Topham K."/>
            <person name="Towey S."/>
            <person name="Tsamla T."/>
            <person name="Tsomo N."/>
            <person name="Vallee D."/>
            <person name="Vassiliev H."/>
            <person name="Venkataraman V."/>
            <person name="Vinson J."/>
            <person name="Vo A."/>
            <person name="Wade C."/>
            <person name="Wang S."/>
            <person name="Wangchuk T."/>
            <person name="Wangdi T."/>
            <person name="Whittaker C."/>
            <person name="Wilkinson J."/>
            <person name="Wu Y."/>
            <person name="Wyman D."/>
            <person name="Yadav S."/>
            <person name="Yang S."/>
            <person name="Yang X."/>
            <person name="Yeager S."/>
            <person name="Yee E."/>
            <person name="Young G."/>
            <person name="Zainoun J."/>
            <person name="Zembeck L."/>
            <person name="Zimmer A."/>
            <person name="Zody M."/>
            <person name="Lander E."/>
        </authorList>
    </citation>
    <scope>NUCLEOTIDE SEQUENCE [LARGE SCALE GENOMIC DNA]</scope>
</reference>
<reference evidence="1" key="3">
    <citation type="submission" date="2025-09" db="UniProtKB">
        <authorList>
            <consortium name="Ensembl"/>
        </authorList>
    </citation>
    <scope>IDENTIFICATION</scope>
</reference>
<dbReference type="HOGENOM" id="CLU_3146877_0_0_1"/>
<dbReference type="Proteomes" id="UP000007875">
    <property type="component" value="Unassembled WGS sequence"/>
</dbReference>
<protein>
    <submittedName>
        <fullName evidence="1">Uncharacterized protein</fullName>
    </submittedName>
</protein>
<name>H2YP79_CIOSA</name>
<evidence type="ECO:0000313" key="2">
    <source>
        <dbReference type="Proteomes" id="UP000007875"/>
    </source>
</evidence>
<accession>H2YP79</accession>
<dbReference type="InParanoid" id="H2YP79"/>
<dbReference type="AlphaFoldDB" id="H2YP79"/>
<dbReference type="Ensembl" id="ENSCSAVT00000007229.1">
    <property type="protein sequence ID" value="ENSCSAVP00000007137.1"/>
    <property type="gene ID" value="ENSCSAVG00000004263.1"/>
</dbReference>
<evidence type="ECO:0000313" key="1">
    <source>
        <dbReference type="Ensembl" id="ENSCSAVP00000007137.1"/>
    </source>
</evidence>
<proteinExistence type="predicted"/>
<keyword evidence="2" id="KW-1185">Reference proteome</keyword>